<keyword evidence="3" id="KW-1185">Reference proteome</keyword>
<dbReference type="AlphaFoldDB" id="A0AAD3T6Q3"/>
<evidence type="ECO:0000256" key="1">
    <source>
        <dbReference type="SAM" id="MobiDB-lite"/>
    </source>
</evidence>
<dbReference type="Proteomes" id="UP001279734">
    <property type="component" value="Unassembled WGS sequence"/>
</dbReference>
<name>A0AAD3T6Q3_NEPGR</name>
<proteinExistence type="predicted"/>
<feature type="region of interest" description="Disordered" evidence="1">
    <location>
        <begin position="82"/>
        <end position="106"/>
    </location>
</feature>
<reference evidence="2" key="1">
    <citation type="submission" date="2023-05" db="EMBL/GenBank/DDBJ databases">
        <title>Nepenthes gracilis genome sequencing.</title>
        <authorList>
            <person name="Fukushima K."/>
        </authorList>
    </citation>
    <scope>NUCLEOTIDE SEQUENCE</scope>
    <source>
        <strain evidence="2">SING2019-196</strain>
    </source>
</reference>
<evidence type="ECO:0000313" key="2">
    <source>
        <dbReference type="EMBL" id="GMH23509.1"/>
    </source>
</evidence>
<comment type="caution">
    <text evidence="2">The sequence shown here is derived from an EMBL/GenBank/DDBJ whole genome shotgun (WGS) entry which is preliminary data.</text>
</comment>
<evidence type="ECO:0000313" key="3">
    <source>
        <dbReference type="Proteomes" id="UP001279734"/>
    </source>
</evidence>
<accession>A0AAD3T6Q3</accession>
<organism evidence="2 3">
    <name type="scientific">Nepenthes gracilis</name>
    <name type="common">Slender pitcher plant</name>
    <dbReference type="NCBI Taxonomy" id="150966"/>
    <lineage>
        <taxon>Eukaryota</taxon>
        <taxon>Viridiplantae</taxon>
        <taxon>Streptophyta</taxon>
        <taxon>Embryophyta</taxon>
        <taxon>Tracheophyta</taxon>
        <taxon>Spermatophyta</taxon>
        <taxon>Magnoliopsida</taxon>
        <taxon>eudicotyledons</taxon>
        <taxon>Gunneridae</taxon>
        <taxon>Pentapetalae</taxon>
        <taxon>Caryophyllales</taxon>
        <taxon>Nepenthaceae</taxon>
        <taxon>Nepenthes</taxon>
    </lineage>
</organism>
<gene>
    <name evidence="2" type="ORF">Nepgr_025352</name>
</gene>
<feature type="compositionally biased region" description="Polar residues" evidence="1">
    <location>
        <begin position="39"/>
        <end position="51"/>
    </location>
</feature>
<protein>
    <submittedName>
        <fullName evidence="2">Uncharacterized protein</fullName>
    </submittedName>
</protein>
<feature type="region of interest" description="Disordered" evidence="1">
    <location>
        <begin position="37"/>
        <end position="57"/>
    </location>
</feature>
<sequence length="106" mass="11855">MHEQPTCCARHDEWKEGTASAWAVSVFSSPKLSAEVTRPLQSKNMESSPSTLPGHGRLAQNLTHTQQINNITKKHMLSITNISTDRNRQNTRTELPNFKSVANSKL</sequence>
<dbReference type="EMBL" id="BSYO01000026">
    <property type="protein sequence ID" value="GMH23509.1"/>
    <property type="molecule type" value="Genomic_DNA"/>
</dbReference>